<accession>A0A1E7KJX9</accession>
<dbReference type="InterPro" id="IPR026634">
    <property type="entry name" value="TPST-like"/>
</dbReference>
<organism evidence="2 3">
    <name type="scientific">Streptomyces oceani</name>
    <dbReference type="NCBI Taxonomy" id="1075402"/>
    <lineage>
        <taxon>Bacteria</taxon>
        <taxon>Bacillati</taxon>
        <taxon>Actinomycetota</taxon>
        <taxon>Actinomycetes</taxon>
        <taxon>Kitasatosporales</taxon>
        <taxon>Streptomycetaceae</taxon>
        <taxon>Streptomyces</taxon>
    </lineage>
</organism>
<dbReference type="GO" id="GO:0008476">
    <property type="term" value="F:protein-tyrosine sulfotransferase activity"/>
    <property type="evidence" value="ECO:0007669"/>
    <property type="project" value="InterPro"/>
</dbReference>
<comment type="caution">
    <text evidence="2">The sequence shown here is derived from an EMBL/GenBank/DDBJ whole genome shotgun (WGS) entry which is preliminary data.</text>
</comment>
<dbReference type="PANTHER" id="PTHR12788:SF10">
    <property type="entry name" value="PROTEIN-TYROSINE SULFOTRANSFERASE"/>
    <property type="match status" value="1"/>
</dbReference>
<gene>
    <name evidence="2" type="ORF">AN216_08105</name>
</gene>
<evidence type="ECO:0000313" key="3">
    <source>
        <dbReference type="Proteomes" id="UP000176101"/>
    </source>
</evidence>
<protein>
    <submittedName>
        <fullName evidence="2">Sulfotransferase</fullName>
    </submittedName>
</protein>
<dbReference type="Proteomes" id="UP000176101">
    <property type="component" value="Unassembled WGS sequence"/>
</dbReference>
<dbReference type="SUPFAM" id="SSF52540">
    <property type="entry name" value="P-loop containing nucleoside triphosphate hydrolases"/>
    <property type="match status" value="1"/>
</dbReference>
<dbReference type="EMBL" id="LJGU01000114">
    <property type="protein sequence ID" value="OEV04164.1"/>
    <property type="molecule type" value="Genomic_DNA"/>
</dbReference>
<dbReference type="AlphaFoldDB" id="A0A1E7KJX9"/>
<dbReference type="PATRIC" id="fig|1075402.3.peg.4428"/>
<keyword evidence="1 2" id="KW-0808">Transferase</keyword>
<name>A0A1E7KJX9_9ACTN</name>
<dbReference type="STRING" id="1075402.AN216_08105"/>
<dbReference type="RefSeq" id="WP_070195910.1">
    <property type="nucleotide sequence ID" value="NZ_LJGU01000114.1"/>
</dbReference>
<sequence>MPDPRTQTVSKGLRRRGRLIAEALRPPAGTTYAGTGAPVGVAAAAEDAATPEYVAPLATRLVESPVFLLSPVRSGSTLLRVLLNSHPAIRAPHEMHLRTVHVRLGRDFTPGAMRELELDKDELEHLLWDRVMHLELERSGKRIIVDKTPPNTLIWPRLRRAWPQARYLFLLRHPAAVVSSLVNRRRDPDPGQIHAEVLKYCERLEEARQTLTGHTVRYEELTANPERETRAICHYLGVDWDPTMLDYGQQDHGAFRPHIGDWSNKIKSGRIQPARKREAGGPLPPRLARIAESWGYDDEVAAAEAD</sequence>
<reference evidence="2 3" key="1">
    <citation type="journal article" date="2016" name="Front. Microbiol.">
        <title>Comparative Genomics Analysis of Streptomyces Species Reveals Their Adaptation to the Marine Environment and Their Diversity at the Genomic Level.</title>
        <authorList>
            <person name="Tian X."/>
            <person name="Zhang Z."/>
            <person name="Yang T."/>
            <person name="Chen M."/>
            <person name="Li J."/>
            <person name="Chen F."/>
            <person name="Yang J."/>
            <person name="Li W."/>
            <person name="Zhang B."/>
            <person name="Zhang Z."/>
            <person name="Wu J."/>
            <person name="Zhang C."/>
            <person name="Long L."/>
            <person name="Xiao J."/>
        </authorList>
    </citation>
    <scope>NUCLEOTIDE SEQUENCE [LARGE SCALE GENOMIC DNA]</scope>
    <source>
        <strain evidence="2 3">SCSIO 02100</strain>
    </source>
</reference>
<dbReference type="InterPro" id="IPR027417">
    <property type="entry name" value="P-loop_NTPase"/>
</dbReference>
<dbReference type="OrthoDB" id="9777890at2"/>
<evidence type="ECO:0000313" key="2">
    <source>
        <dbReference type="EMBL" id="OEV04164.1"/>
    </source>
</evidence>
<proteinExistence type="predicted"/>
<dbReference type="PANTHER" id="PTHR12788">
    <property type="entry name" value="PROTEIN-TYROSINE SULFOTRANSFERASE 2"/>
    <property type="match status" value="1"/>
</dbReference>
<evidence type="ECO:0000256" key="1">
    <source>
        <dbReference type="ARBA" id="ARBA00022679"/>
    </source>
</evidence>
<dbReference type="Pfam" id="PF13469">
    <property type="entry name" value="Sulfotransfer_3"/>
    <property type="match status" value="1"/>
</dbReference>
<dbReference type="Gene3D" id="3.40.50.300">
    <property type="entry name" value="P-loop containing nucleotide triphosphate hydrolases"/>
    <property type="match status" value="1"/>
</dbReference>
<keyword evidence="3" id="KW-1185">Reference proteome</keyword>